<feature type="region of interest" description="Disordered" evidence="1">
    <location>
        <begin position="65"/>
        <end position="86"/>
    </location>
</feature>
<dbReference type="InterPro" id="IPR051342">
    <property type="entry name" value="PDZ_scaffold"/>
</dbReference>
<accession>A0A7R9J2S0</accession>
<feature type="region of interest" description="Disordered" evidence="1">
    <location>
        <begin position="476"/>
        <end position="521"/>
    </location>
</feature>
<feature type="region of interest" description="Disordered" evidence="1">
    <location>
        <begin position="537"/>
        <end position="601"/>
    </location>
</feature>
<feature type="domain" description="PDZ" evidence="2">
    <location>
        <begin position="369"/>
        <end position="463"/>
    </location>
</feature>
<sequence length="658" mass="71872">MTSSIRKRWHYLRPMYGARLVGIAYRRYECPRLNSTGLDDLSPSDNATGKILSNRTVMHTCLNIYEPPPVPRSPPPSSEDELDRSTDENLSADLLQLMVPVATERLLTSYQTPSSDQTDEELDDEDLAVGWGAEILQLPPSLEFDIRVHKGAEPLGITVDSVDRGVNGMLVISVAAGGALAKDGRLAPGDYLLSVNNESLRKVTNSQARAILRRAQLLSTEINVKYIPGEAAAAYRKSLLEAETVAPPPSRPPTQISPSSPYIHKQSPVLEVFIDECRTEAPLEQVSVSVSRLECELNVDKSEVTLSESVVCSRDSLDEGKRKVATSPATTQSQEEVFPESNNMTVTQHSTSQPPSSMLLAKHWGPEREVEVLREPNCSLGISIVGGKVDLYNAGPDSGSAISGIFIKNVLPQSPAGRTDELKTGDRILEVDDIDLRQASHERAVEVIRGAGNPVRFLVQSLIQWSVDGDVEGQSSQVASASSAGAAGGSVCRRQAPAPPTPIENLLRAAPPPVPQARTPTPELIQEGLGDEIKQDLQQKRRASLHQKSPTETRPQQETKLQSINVKSPTEPKATLSDQKLRKKGPSSSDEESEDEEDFRDLAGHIMTKKRQEVSAIPCCKNIVDPPLHRSHVDLMSTEKSGSAEDQSWDFWICSQQH</sequence>
<dbReference type="InterPro" id="IPR036034">
    <property type="entry name" value="PDZ_sf"/>
</dbReference>
<feature type="compositionally biased region" description="Acidic residues" evidence="1">
    <location>
        <begin position="589"/>
        <end position="599"/>
    </location>
</feature>
<reference evidence="3" key="1">
    <citation type="submission" date="2020-11" db="EMBL/GenBank/DDBJ databases">
        <authorList>
            <person name="Tran Van P."/>
        </authorList>
    </citation>
    <scope>NUCLEOTIDE SEQUENCE</scope>
</reference>
<evidence type="ECO:0000256" key="1">
    <source>
        <dbReference type="SAM" id="MobiDB-lite"/>
    </source>
</evidence>
<dbReference type="PANTHER" id="PTHR19964">
    <property type="entry name" value="MULTIPLE PDZ DOMAIN PROTEIN"/>
    <property type="match status" value="1"/>
</dbReference>
<feature type="compositionally biased region" description="Pro residues" evidence="1">
    <location>
        <begin position="66"/>
        <end position="77"/>
    </location>
</feature>
<dbReference type="EMBL" id="OE180477">
    <property type="protein sequence ID" value="CAD7571371.1"/>
    <property type="molecule type" value="Genomic_DNA"/>
</dbReference>
<dbReference type="CDD" id="cd06670">
    <property type="entry name" value="PDZ6_MUPP1-like"/>
    <property type="match status" value="1"/>
</dbReference>
<evidence type="ECO:0000313" key="3">
    <source>
        <dbReference type="EMBL" id="CAD7571371.1"/>
    </source>
</evidence>
<gene>
    <name evidence="3" type="ORF">TCMB3V08_LOCUS4047</name>
</gene>
<evidence type="ECO:0000259" key="2">
    <source>
        <dbReference type="PROSITE" id="PS50106"/>
    </source>
</evidence>
<organism evidence="3">
    <name type="scientific">Timema californicum</name>
    <name type="common">California timema</name>
    <name type="synonym">Walking stick</name>
    <dbReference type="NCBI Taxonomy" id="61474"/>
    <lineage>
        <taxon>Eukaryota</taxon>
        <taxon>Metazoa</taxon>
        <taxon>Ecdysozoa</taxon>
        <taxon>Arthropoda</taxon>
        <taxon>Hexapoda</taxon>
        <taxon>Insecta</taxon>
        <taxon>Pterygota</taxon>
        <taxon>Neoptera</taxon>
        <taxon>Polyneoptera</taxon>
        <taxon>Phasmatodea</taxon>
        <taxon>Timematodea</taxon>
        <taxon>Timematoidea</taxon>
        <taxon>Timematidae</taxon>
        <taxon>Timema</taxon>
    </lineage>
</organism>
<feature type="compositionally biased region" description="Polar residues" evidence="1">
    <location>
        <begin position="327"/>
        <end position="356"/>
    </location>
</feature>
<dbReference type="InterPro" id="IPR001478">
    <property type="entry name" value="PDZ"/>
</dbReference>
<feature type="domain" description="PDZ" evidence="2">
    <location>
        <begin position="145"/>
        <end position="215"/>
    </location>
</feature>
<name>A0A7R9J2S0_TIMCA</name>
<dbReference type="Gene3D" id="2.30.42.10">
    <property type="match status" value="2"/>
</dbReference>
<dbReference type="SUPFAM" id="SSF50156">
    <property type="entry name" value="PDZ domain-like"/>
    <property type="match status" value="2"/>
</dbReference>
<proteinExistence type="predicted"/>
<dbReference type="PROSITE" id="PS50106">
    <property type="entry name" value="PDZ"/>
    <property type="match status" value="2"/>
</dbReference>
<protein>
    <submittedName>
        <fullName evidence="3">(California timema) hypothetical protein</fullName>
    </submittedName>
</protein>
<dbReference type="AlphaFoldDB" id="A0A7R9J2S0"/>
<feature type="compositionally biased region" description="Low complexity" evidence="1">
    <location>
        <begin position="476"/>
        <end position="491"/>
    </location>
</feature>
<dbReference type="CDD" id="cd06671">
    <property type="entry name" value="PDZ7_MUPP1-PD6_PATJ-like"/>
    <property type="match status" value="1"/>
</dbReference>
<feature type="region of interest" description="Disordered" evidence="1">
    <location>
        <begin position="322"/>
        <end position="357"/>
    </location>
</feature>
<dbReference type="PANTHER" id="PTHR19964:SF93">
    <property type="entry name" value="INACTIVATION-NO-AFTER-POTENTIAL D PROTEIN"/>
    <property type="match status" value="1"/>
</dbReference>
<dbReference type="Pfam" id="PF00595">
    <property type="entry name" value="PDZ"/>
    <property type="match status" value="2"/>
</dbReference>
<dbReference type="SMART" id="SM00228">
    <property type="entry name" value="PDZ"/>
    <property type="match status" value="2"/>
</dbReference>
<feature type="compositionally biased region" description="Polar residues" evidence="1">
    <location>
        <begin position="558"/>
        <end position="568"/>
    </location>
</feature>